<dbReference type="EMBL" id="QUSG01000006">
    <property type="protein sequence ID" value="KAA3526921.1"/>
    <property type="molecule type" value="Genomic_DNA"/>
</dbReference>
<evidence type="ECO:0000256" key="1">
    <source>
        <dbReference type="SAM" id="MobiDB-lite"/>
    </source>
</evidence>
<protein>
    <submittedName>
        <fullName evidence="2">Uncharacterized protein</fullName>
    </submittedName>
</protein>
<sequence>MAELREQTLRAASSKHRQNKAWGRATCLFSPAGRRWRQPDEGGEATNQPPSNLNVFPKFIQDLTQ</sequence>
<comment type="caution">
    <text evidence="2">The sequence shown here is derived from an EMBL/GenBank/DDBJ whole genome shotgun (WGS) entry which is preliminary data.</text>
</comment>
<organism evidence="2 3">
    <name type="scientific">Agrobacterium vitis</name>
    <name type="common">Rhizobium vitis</name>
    <dbReference type="NCBI Taxonomy" id="373"/>
    <lineage>
        <taxon>Bacteria</taxon>
        <taxon>Pseudomonadati</taxon>
        <taxon>Pseudomonadota</taxon>
        <taxon>Alphaproteobacteria</taxon>
        <taxon>Hyphomicrobiales</taxon>
        <taxon>Rhizobiaceae</taxon>
        <taxon>Rhizobium/Agrobacterium group</taxon>
        <taxon>Agrobacterium</taxon>
    </lineage>
</organism>
<name>A0A368NRT8_AGRVI</name>
<dbReference type="Proteomes" id="UP000436911">
    <property type="component" value="Unassembled WGS sequence"/>
</dbReference>
<proteinExistence type="predicted"/>
<feature type="region of interest" description="Disordered" evidence="1">
    <location>
        <begin position="1"/>
        <end position="56"/>
    </location>
</feature>
<accession>A0A368NRT8</accession>
<evidence type="ECO:0000313" key="2">
    <source>
        <dbReference type="EMBL" id="KAA3526921.1"/>
    </source>
</evidence>
<evidence type="ECO:0000313" key="3">
    <source>
        <dbReference type="Proteomes" id="UP000436911"/>
    </source>
</evidence>
<gene>
    <name evidence="2" type="ORF">DXT89_13295</name>
</gene>
<feature type="compositionally biased region" description="Polar residues" evidence="1">
    <location>
        <begin position="45"/>
        <end position="54"/>
    </location>
</feature>
<reference evidence="2 3" key="1">
    <citation type="submission" date="2018-08" db="EMBL/GenBank/DDBJ databases">
        <title>Genome sequencing of Agrobacterium vitis strain ICMP 10754.</title>
        <authorList>
            <person name="Visnovsky S.B."/>
            <person name="Pitman A.R."/>
        </authorList>
    </citation>
    <scope>NUCLEOTIDE SEQUENCE [LARGE SCALE GENOMIC DNA]</scope>
    <source>
        <strain evidence="2 3">ICMP 10754</strain>
    </source>
</reference>
<dbReference type="AlphaFoldDB" id="A0A368NRT8"/>